<name>A0A511X0T7_9BACI</name>
<sequence length="80" mass="8964">MGTKLAPKGKSCRIVTTKKIEDDIAVACLDHKEGFIYFNLSDLSKQTEHIQAYVTPLIEQIKAGDYETPLVDMNDEEVCC</sequence>
<dbReference type="EMBL" id="BJYE01000009">
    <property type="protein sequence ID" value="GEN56563.1"/>
    <property type="molecule type" value="Genomic_DNA"/>
</dbReference>
<gene>
    <name evidence="1" type="ORF">HAL01_10270</name>
</gene>
<organism evidence="1 2">
    <name type="scientific">Halolactibacillus alkaliphilus</name>
    <dbReference type="NCBI Taxonomy" id="442899"/>
    <lineage>
        <taxon>Bacteria</taxon>
        <taxon>Bacillati</taxon>
        <taxon>Bacillota</taxon>
        <taxon>Bacilli</taxon>
        <taxon>Bacillales</taxon>
        <taxon>Bacillaceae</taxon>
        <taxon>Halolactibacillus</taxon>
    </lineage>
</organism>
<comment type="caution">
    <text evidence="1">The sequence shown here is derived from an EMBL/GenBank/DDBJ whole genome shotgun (WGS) entry which is preliminary data.</text>
</comment>
<dbReference type="Proteomes" id="UP000321400">
    <property type="component" value="Unassembled WGS sequence"/>
</dbReference>
<protein>
    <submittedName>
        <fullName evidence="1">Uncharacterized protein</fullName>
    </submittedName>
</protein>
<dbReference type="OrthoDB" id="2971891at2"/>
<evidence type="ECO:0000313" key="2">
    <source>
        <dbReference type="Proteomes" id="UP000321400"/>
    </source>
</evidence>
<reference evidence="1 2" key="1">
    <citation type="submission" date="2019-07" db="EMBL/GenBank/DDBJ databases">
        <title>Whole genome shotgun sequence of Halolactibacillus alkaliphilus NBRC 103919.</title>
        <authorList>
            <person name="Hosoyama A."/>
            <person name="Uohara A."/>
            <person name="Ohji S."/>
            <person name="Ichikawa N."/>
        </authorList>
    </citation>
    <scope>NUCLEOTIDE SEQUENCE [LARGE SCALE GENOMIC DNA]</scope>
    <source>
        <strain evidence="1 2">NBRC 103919</strain>
    </source>
</reference>
<dbReference type="AlphaFoldDB" id="A0A511X0T7"/>
<proteinExistence type="predicted"/>
<evidence type="ECO:0000313" key="1">
    <source>
        <dbReference type="EMBL" id="GEN56563.1"/>
    </source>
</evidence>
<dbReference type="RefSeq" id="WP_089800960.1">
    <property type="nucleotide sequence ID" value="NZ_BJYE01000009.1"/>
</dbReference>
<keyword evidence="2" id="KW-1185">Reference proteome</keyword>
<accession>A0A511X0T7</accession>